<dbReference type="STRING" id="52442.SAMN05421880_1136"/>
<dbReference type="InterPro" id="IPR036942">
    <property type="entry name" value="Beta-barrel_TonB_sf"/>
</dbReference>
<dbReference type="InterPro" id="IPR000531">
    <property type="entry name" value="Beta-barrel_TonB"/>
</dbReference>
<keyword evidence="12 13" id="KW-0998">Cell outer membrane</keyword>
<name>A0A1I4PY58_9PROT</name>
<dbReference type="InterPro" id="IPR012910">
    <property type="entry name" value="Plug_dom"/>
</dbReference>
<evidence type="ECO:0000256" key="9">
    <source>
        <dbReference type="ARBA" id="ARBA00023114"/>
    </source>
</evidence>
<feature type="domain" description="TonB-dependent receptor plug" evidence="17">
    <location>
        <begin position="40"/>
        <end position="145"/>
    </location>
</feature>
<evidence type="ECO:0000256" key="14">
    <source>
        <dbReference type="RuleBase" id="RU003357"/>
    </source>
</evidence>
<dbReference type="EMBL" id="FOUF01000013">
    <property type="protein sequence ID" value="SFM32295.1"/>
    <property type="molecule type" value="Genomic_DNA"/>
</dbReference>
<keyword evidence="20" id="KW-1185">Reference proteome</keyword>
<keyword evidence="6 15" id="KW-0732">Signal</keyword>
<feature type="domain" description="TonB-dependent receptor-like beta-barrel" evidence="16">
    <location>
        <begin position="218"/>
        <end position="579"/>
    </location>
</feature>
<evidence type="ECO:0000256" key="5">
    <source>
        <dbReference type="ARBA" id="ARBA00022692"/>
    </source>
</evidence>
<accession>A0A1I4PY58</accession>
<reference evidence="18" key="2">
    <citation type="submission" date="2021-02" db="EMBL/GenBank/DDBJ databases">
        <authorList>
            <person name="Han P."/>
        </authorList>
    </citation>
    <scope>NUCLEOTIDE SEQUENCE</scope>
    <source>
        <strain evidence="18">Nitrosomonas nitrosa 18-3D</strain>
    </source>
</reference>
<feature type="chain" id="PRO_5042685662" evidence="15">
    <location>
        <begin position="22"/>
        <end position="605"/>
    </location>
</feature>
<protein>
    <submittedName>
        <fullName evidence="19">Vitamin B12 transporter</fullName>
    </submittedName>
</protein>
<evidence type="ECO:0000256" key="8">
    <source>
        <dbReference type="ARBA" id="ARBA00023077"/>
    </source>
</evidence>
<evidence type="ECO:0000313" key="20">
    <source>
        <dbReference type="Proteomes" id="UP000199561"/>
    </source>
</evidence>
<keyword evidence="11" id="KW-0675">Receptor</keyword>
<evidence type="ECO:0000256" key="3">
    <source>
        <dbReference type="ARBA" id="ARBA00022448"/>
    </source>
</evidence>
<evidence type="ECO:0000256" key="1">
    <source>
        <dbReference type="ARBA" id="ARBA00004571"/>
    </source>
</evidence>
<evidence type="ECO:0000256" key="7">
    <source>
        <dbReference type="ARBA" id="ARBA00023065"/>
    </source>
</evidence>
<dbReference type="GO" id="GO:0009279">
    <property type="term" value="C:cell outer membrane"/>
    <property type="evidence" value="ECO:0007669"/>
    <property type="project" value="UniProtKB-SubCell"/>
</dbReference>
<evidence type="ECO:0000256" key="10">
    <source>
        <dbReference type="ARBA" id="ARBA00023136"/>
    </source>
</evidence>
<reference evidence="19 20" key="1">
    <citation type="submission" date="2016-10" db="EMBL/GenBank/DDBJ databases">
        <authorList>
            <person name="de Groot N.N."/>
        </authorList>
    </citation>
    <scope>NUCLEOTIDE SEQUENCE [LARGE SCALE GENOMIC DNA]</scope>
    <source>
        <strain evidence="19 20">Nm146</strain>
    </source>
</reference>
<keyword evidence="3 13" id="KW-0813">Transport</keyword>
<feature type="signal peptide" evidence="15">
    <location>
        <begin position="1"/>
        <end position="21"/>
    </location>
</feature>
<evidence type="ECO:0000259" key="16">
    <source>
        <dbReference type="Pfam" id="PF00593"/>
    </source>
</evidence>
<dbReference type="PANTHER" id="PTHR30069">
    <property type="entry name" value="TONB-DEPENDENT OUTER MEMBRANE RECEPTOR"/>
    <property type="match status" value="1"/>
</dbReference>
<keyword evidence="5 13" id="KW-0812">Transmembrane</keyword>
<dbReference type="PANTHER" id="PTHR30069:SF53">
    <property type="entry name" value="COLICIN I RECEPTOR-RELATED"/>
    <property type="match status" value="1"/>
</dbReference>
<dbReference type="GO" id="GO:0015288">
    <property type="term" value="F:porin activity"/>
    <property type="evidence" value="ECO:0007669"/>
    <property type="project" value="UniProtKB-KW"/>
</dbReference>
<sequence>MKTIPLLGVGLSLGITAPVFANNIQAPVIVTATRTAQTTDETLASVSVITRADIERLQARSMEDLLRGIPGLNIANSGGPGKQTSFFLRGTEADHVLVLIDGIKAGSVTSGTTSFENLPLDQIDRIEIVRGPRSSLYGSEAIGGVIQIFTRKGGGKLKPSLSLGGGSYRSINGSVGLSGGGEKGWFNLNASGIGTRGFNACTGSESAGCFITEPENDKDGYRNLAGTLRAGYRFDNRLEVDAHLLHSAGETQFDGSFINRSKVIQQTFGGSIRYSPFAFWHLNMTGGRSFEKLDSFNRNIFVSQFDTVRDSLFLQNNFSINQQHVLTTGVDYLNDQIRSTIDFTETSRKNWGIFAQHQAAIAAHNMQFSLRWDHNEQFGNWLTGGLSWGYAITQYLRLNANFGNAFRAPTFNELYFPGSNNPNLRPEESRSFEIGVTGSSRLGKLSLNVYETHISNMIAFDAATFTPTNIGQARIQGLESVFSTQLIGWSFVANLTLLNPENTSSSEDKVLPRRAKHIFRIDTDRQFNKYRLGASFLAESKRFDDLANNHPINGYTRVDLRAEYAFAKNWRLQARLENLFNEHYETAAFFNQPGRNIFFTLRYQS</sequence>
<dbReference type="CDD" id="cd01347">
    <property type="entry name" value="ligand_gated_channel"/>
    <property type="match status" value="1"/>
</dbReference>
<evidence type="ECO:0000256" key="6">
    <source>
        <dbReference type="ARBA" id="ARBA00022729"/>
    </source>
</evidence>
<dbReference type="InterPro" id="IPR037066">
    <property type="entry name" value="Plug_dom_sf"/>
</dbReference>
<keyword evidence="9" id="KW-0626">Porin</keyword>
<evidence type="ECO:0000256" key="4">
    <source>
        <dbReference type="ARBA" id="ARBA00022452"/>
    </source>
</evidence>
<dbReference type="Proteomes" id="UP000199561">
    <property type="component" value="Unassembled WGS sequence"/>
</dbReference>
<evidence type="ECO:0000259" key="17">
    <source>
        <dbReference type="Pfam" id="PF07715"/>
    </source>
</evidence>
<gene>
    <name evidence="18" type="ORF">NMYAN_330004</name>
    <name evidence="19" type="ORF">SAMN05421880_1136</name>
</gene>
<dbReference type="EMBL" id="CAJNAP010000027">
    <property type="protein sequence ID" value="CAE6511417.1"/>
    <property type="molecule type" value="Genomic_DNA"/>
</dbReference>
<evidence type="ECO:0000313" key="19">
    <source>
        <dbReference type="EMBL" id="SFM32295.1"/>
    </source>
</evidence>
<keyword evidence="7" id="KW-0406">Ion transport</keyword>
<evidence type="ECO:0000256" key="13">
    <source>
        <dbReference type="PROSITE-ProRule" id="PRU01360"/>
    </source>
</evidence>
<keyword evidence="4 13" id="KW-1134">Transmembrane beta strand</keyword>
<dbReference type="InterPro" id="IPR010101">
    <property type="entry name" value="B12_transptr_BtuB"/>
</dbReference>
<evidence type="ECO:0000256" key="11">
    <source>
        <dbReference type="ARBA" id="ARBA00023170"/>
    </source>
</evidence>
<keyword evidence="8 14" id="KW-0798">TonB box</keyword>
<dbReference type="Gene3D" id="2.40.170.20">
    <property type="entry name" value="TonB-dependent receptor, beta-barrel domain"/>
    <property type="match status" value="1"/>
</dbReference>
<proteinExistence type="inferred from homology"/>
<dbReference type="OrthoDB" id="183532at2"/>
<comment type="similarity">
    <text evidence="2 13 14">Belongs to the TonB-dependent receptor family.</text>
</comment>
<dbReference type="PROSITE" id="PS52016">
    <property type="entry name" value="TONB_DEPENDENT_REC_3"/>
    <property type="match status" value="1"/>
</dbReference>
<evidence type="ECO:0000313" key="18">
    <source>
        <dbReference type="EMBL" id="CAE6511417.1"/>
    </source>
</evidence>
<organism evidence="19 20">
    <name type="scientific">Nitrosomonas nitrosa</name>
    <dbReference type="NCBI Taxonomy" id="52442"/>
    <lineage>
        <taxon>Bacteria</taxon>
        <taxon>Pseudomonadati</taxon>
        <taxon>Pseudomonadota</taxon>
        <taxon>Betaproteobacteria</taxon>
        <taxon>Nitrosomonadales</taxon>
        <taxon>Nitrosomonadaceae</taxon>
        <taxon>Nitrosomonas</taxon>
    </lineage>
</organism>
<keyword evidence="10 13" id="KW-0472">Membrane</keyword>
<dbReference type="Gene3D" id="2.170.130.10">
    <property type="entry name" value="TonB-dependent receptor, plug domain"/>
    <property type="match status" value="1"/>
</dbReference>
<dbReference type="InterPro" id="IPR039426">
    <property type="entry name" value="TonB-dep_rcpt-like"/>
</dbReference>
<dbReference type="GO" id="GO:0046930">
    <property type="term" value="C:pore complex"/>
    <property type="evidence" value="ECO:0007669"/>
    <property type="project" value="UniProtKB-KW"/>
</dbReference>
<dbReference type="RefSeq" id="WP_090668508.1">
    <property type="nucleotide sequence ID" value="NZ_CAJNAP010000027.1"/>
</dbReference>
<dbReference type="GO" id="GO:0006811">
    <property type="term" value="P:monoatomic ion transport"/>
    <property type="evidence" value="ECO:0007669"/>
    <property type="project" value="UniProtKB-KW"/>
</dbReference>
<evidence type="ECO:0000256" key="2">
    <source>
        <dbReference type="ARBA" id="ARBA00009810"/>
    </source>
</evidence>
<dbReference type="NCBIfam" id="TIGR01779">
    <property type="entry name" value="TonB-B12"/>
    <property type="match status" value="1"/>
</dbReference>
<evidence type="ECO:0000256" key="15">
    <source>
        <dbReference type="SAM" id="SignalP"/>
    </source>
</evidence>
<dbReference type="GO" id="GO:0015420">
    <property type="term" value="F:ABC-type vitamin B12 transporter activity"/>
    <property type="evidence" value="ECO:0007669"/>
    <property type="project" value="InterPro"/>
</dbReference>
<dbReference type="SUPFAM" id="SSF56935">
    <property type="entry name" value="Porins"/>
    <property type="match status" value="1"/>
</dbReference>
<dbReference type="Pfam" id="PF07715">
    <property type="entry name" value="Plug"/>
    <property type="match status" value="1"/>
</dbReference>
<dbReference type="AlphaFoldDB" id="A0A1I4PY58"/>
<evidence type="ECO:0000256" key="12">
    <source>
        <dbReference type="ARBA" id="ARBA00023237"/>
    </source>
</evidence>
<dbReference type="Pfam" id="PF00593">
    <property type="entry name" value="TonB_dep_Rec_b-barrel"/>
    <property type="match status" value="1"/>
</dbReference>
<comment type="subcellular location">
    <subcellularLocation>
        <location evidence="1 13">Cell outer membrane</location>
        <topology evidence="1 13">Multi-pass membrane protein</topology>
    </subcellularLocation>
</comment>
<dbReference type="Proteomes" id="UP000601736">
    <property type="component" value="Unassembled WGS sequence"/>
</dbReference>